<feature type="signal peptide" evidence="1">
    <location>
        <begin position="1"/>
        <end position="25"/>
    </location>
</feature>
<evidence type="ECO:0000313" key="2">
    <source>
        <dbReference type="EMBL" id="MZR23019.1"/>
    </source>
</evidence>
<evidence type="ECO:0000256" key="1">
    <source>
        <dbReference type="SAM" id="SignalP"/>
    </source>
</evidence>
<feature type="chain" id="PRO_5032748190" description="GWxTD domain-containing protein" evidence="1">
    <location>
        <begin position="26"/>
        <end position="689"/>
    </location>
</feature>
<dbReference type="AlphaFoldDB" id="A0A845MGT0"/>
<evidence type="ECO:0008006" key="4">
    <source>
        <dbReference type="Google" id="ProtNLM"/>
    </source>
</evidence>
<comment type="caution">
    <text evidence="2">The sequence shown here is derived from an EMBL/GenBank/DDBJ whole genome shotgun (WGS) entry which is preliminary data.</text>
</comment>
<reference evidence="2 3" key="1">
    <citation type="journal article" date="2014" name="Int. J. Syst. Evol. Microbiol.">
        <title>Sneathiella chungangensis sp. nov., isolated from a marine sand, and emended description of the genus Sneathiella.</title>
        <authorList>
            <person name="Siamphan C."/>
            <person name="Kim H."/>
            <person name="Lee J.S."/>
            <person name="Kim W."/>
        </authorList>
    </citation>
    <scope>NUCLEOTIDE SEQUENCE [LARGE SCALE GENOMIC DNA]</scope>
    <source>
        <strain evidence="2 3">KCTC 32476</strain>
    </source>
</reference>
<organism evidence="2 3">
    <name type="scientific">Sneathiella chungangensis</name>
    <dbReference type="NCBI Taxonomy" id="1418234"/>
    <lineage>
        <taxon>Bacteria</taxon>
        <taxon>Pseudomonadati</taxon>
        <taxon>Pseudomonadota</taxon>
        <taxon>Alphaproteobacteria</taxon>
        <taxon>Sneathiellales</taxon>
        <taxon>Sneathiellaceae</taxon>
        <taxon>Sneathiella</taxon>
    </lineage>
</organism>
<dbReference type="Proteomes" id="UP000445696">
    <property type="component" value="Unassembled WGS sequence"/>
</dbReference>
<accession>A0A845MGT0</accession>
<dbReference type="OrthoDB" id="175605at2"/>
<sequence>MRRRTKILIQAALCATALTLPISGAAEEKKTSPSAAQPAFTVFDAPALSRMLSVVFSSLGAGRFEDAEQGMREIIGRYPDQPQNYYLLATILSTRNNIKGSLEALSLAIDKGFGNAGMLQKDPNLKAARADPAFQELAEKIIQKQATAPRGDGHRTAPSPLRDGTALVSLDNTLWVPRFHILLSRFDVDRQEPRSAKVQIGNSPVTEQLNVWFQQGKAAGNSGDLYDNRDRQHSTLWPDDYPQLSFIRYGEEAMRSSIDYGLNDVILYNAVTFGNSSTAITMGPFWRSQARLGLTQPSGIGKLFLQYIRNHLYIYPAVTDYGETHGDVLTANTPYVIISDGKSGSDLPFLNAIASILAAFRPDVKDYLKAQNLIAPTVQMIFRAGQKPVHGAEDYLTYTAHPPVFSSLNIDLFKMIEIAQNLEIPNIPPMVELEVIGESEPRKGIDDFSSFRAETLHDTPGAITRAIRSTAYGKAITISAEKTKMPEGQTLTYHWVVLRGDAEIITISPKNETGSIVEITVPWHDPFYAPERPDIKSSRVEIGAFVHNGHHYSAPAFINFLFPANQRREYNANNQIVLIDHNDPAIQSRYADPQIFVRRNWKDEYRYDIDGNLLGWRRSIGGSSEEFTRDGARISERDAYGRPVVAEIMRYAVAKDSEGLPVMEPQGTNQFLQYGYMDATDRIGSSRPK</sequence>
<dbReference type="EMBL" id="WTVA01000014">
    <property type="protein sequence ID" value="MZR23019.1"/>
    <property type="molecule type" value="Genomic_DNA"/>
</dbReference>
<keyword evidence="3" id="KW-1185">Reference proteome</keyword>
<dbReference type="RefSeq" id="WP_161339502.1">
    <property type="nucleotide sequence ID" value="NZ_JBHSDG010000003.1"/>
</dbReference>
<evidence type="ECO:0000313" key="3">
    <source>
        <dbReference type="Proteomes" id="UP000445696"/>
    </source>
</evidence>
<proteinExistence type="predicted"/>
<gene>
    <name evidence="2" type="ORF">GQF03_11840</name>
</gene>
<protein>
    <recommendedName>
        <fullName evidence="4">GWxTD domain-containing protein</fullName>
    </recommendedName>
</protein>
<keyword evidence="1" id="KW-0732">Signal</keyword>
<name>A0A845MGT0_9PROT</name>